<sequence length="50" mass="5519">MPVITSSILRDAVKSSDMLPAKKVQEGVSLLEVRDEDTCDDTDPKLPYDP</sequence>
<dbReference type="GeneID" id="19333204"/>
<organism evidence="1 2">
    <name type="scientific">Pseudocercospora fijiensis (strain CIRAD86)</name>
    <name type="common">Black leaf streak disease fungus</name>
    <name type="synonym">Mycosphaerella fijiensis</name>
    <dbReference type="NCBI Taxonomy" id="383855"/>
    <lineage>
        <taxon>Eukaryota</taxon>
        <taxon>Fungi</taxon>
        <taxon>Dikarya</taxon>
        <taxon>Ascomycota</taxon>
        <taxon>Pezizomycotina</taxon>
        <taxon>Dothideomycetes</taxon>
        <taxon>Dothideomycetidae</taxon>
        <taxon>Mycosphaerellales</taxon>
        <taxon>Mycosphaerellaceae</taxon>
        <taxon>Pseudocercospora</taxon>
    </lineage>
</organism>
<dbReference type="KEGG" id="pfj:MYCFIDRAFT_174538"/>
<accession>M2YZJ9</accession>
<proteinExistence type="predicted"/>
<dbReference type="AlphaFoldDB" id="M2YZJ9"/>
<keyword evidence="2" id="KW-1185">Reference proteome</keyword>
<name>M2YZJ9_PSEFD</name>
<dbReference type="EMBL" id="KB446558">
    <property type="protein sequence ID" value="EME83050.1"/>
    <property type="molecule type" value="Genomic_DNA"/>
</dbReference>
<gene>
    <name evidence="1" type="ORF">MYCFIDRAFT_174538</name>
</gene>
<dbReference type="Proteomes" id="UP000016932">
    <property type="component" value="Unassembled WGS sequence"/>
</dbReference>
<dbReference type="RefSeq" id="XP_007926388.1">
    <property type="nucleotide sequence ID" value="XM_007928197.1"/>
</dbReference>
<evidence type="ECO:0000313" key="2">
    <source>
        <dbReference type="Proteomes" id="UP000016932"/>
    </source>
</evidence>
<reference evidence="1 2" key="1">
    <citation type="journal article" date="2012" name="PLoS Pathog.">
        <title>Diverse lifestyles and strategies of plant pathogenesis encoded in the genomes of eighteen Dothideomycetes fungi.</title>
        <authorList>
            <person name="Ohm R.A."/>
            <person name="Feau N."/>
            <person name="Henrissat B."/>
            <person name="Schoch C.L."/>
            <person name="Horwitz B.A."/>
            <person name="Barry K.W."/>
            <person name="Condon B.J."/>
            <person name="Copeland A.C."/>
            <person name="Dhillon B."/>
            <person name="Glaser F."/>
            <person name="Hesse C.N."/>
            <person name="Kosti I."/>
            <person name="LaButti K."/>
            <person name="Lindquist E.A."/>
            <person name="Lucas S."/>
            <person name="Salamov A.A."/>
            <person name="Bradshaw R.E."/>
            <person name="Ciuffetti L."/>
            <person name="Hamelin R.C."/>
            <person name="Kema G.H.J."/>
            <person name="Lawrence C."/>
            <person name="Scott J.A."/>
            <person name="Spatafora J.W."/>
            <person name="Turgeon B.G."/>
            <person name="de Wit P.J.G.M."/>
            <person name="Zhong S."/>
            <person name="Goodwin S.B."/>
            <person name="Grigoriev I.V."/>
        </authorList>
    </citation>
    <scope>NUCLEOTIDE SEQUENCE [LARGE SCALE GENOMIC DNA]</scope>
    <source>
        <strain evidence="1 2">CIRAD86</strain>
    </source>
</reference>
<evidence type="ECO:0000313" key="1">
    <source>
        <dbReference type="EMBL" id="EME83050.1"/>
    </source>
</evidence>
<protein>
    <submittedName>
        <fullName evidence="1">Uncharacterized protein</fullName>
    </submittedName>
</protein>
<dbReference type="HOGENOM" id="CLU_3125658_0_0_1"/>
<dbReference type="VEuPathDB" id="FungiDB:MYCFIDRAFT_174538"/>